<dbReference type="Proteomes" id="UP000006548">
    <property type="component" value="Chromosome 3"/>
</dbReference>
<dbReference type="ExpressionAtlas" id="A0A1I9LPG0">
    <property type="expression patterns" value="baseline and differential"/>
</dbReference>
<organism evidence="1 2">
    <name type="scientific">Arabidopsis thaliana</name>
    <name type="common">Mouse-ear cress</name>
    <dbReference type="NCBI Taxonomy" id="3702"/>
    <lineage>
        <taxon>Eukaryota</taxon>
        <taxon>Viridiplantae</taxon>
        <taxon>Streptophyta</taxon>
        <taxon>Embryophyta</taxon>
        <taxon>Tracheophyta</taxon>
        <taxon>Spermatophyta</taxon>
        <taxon>Magnoliopsida</taxon>
        <taxon>eudicotyledons</taxon>
        <taxon>Gunneridae</taxon>
        <taxon>Pentapetalae</taxon>
        <taxon>rosids</taxon>
        <taxon>malvids</taxon>
        <taxon>Brassicales</taxon>
        <taxon>Brassicaceae</taxon>
        <taxon>Camelineae</taxon>
        <taxon>Arabidopsis</taxon>
    </lineage>
</organism>
<accession>A0A1I9LPG0</accession>
<evidence type="ECO:0000313" key="2">
    <source>
        <dbReference type="Proteomes" id="UP000006548"/>
    </source>
</evidence>
<name>A0A1I9LPG0_ARATH</name>
<reference evidence="2" key="2">
    <citation type="journal article" date="2017" name="Plant J.">
        <title>Araport11: a complete reannotation of the Arabidopsis thaliana reference genome.</title>
        <authorList>
            <person name="Cheng C.Y."/>
            <person name="Krishnakumar V."/>
            <person name="Chan A.P."/>
            <person name="Thibaud-Nissen F."/>
            <person name="Schobel S."/>
            <person name="Town C.D."/>
        </authorList>
    </citation>
    <scope>GENOME REANNOTATION</scope>
    <source>
        <strain evidence="2">cv. Columbia</strain>
    </source>
</reference>
<dbReference type="GeneID" id="31370877"/>
<gene>
    <name evidence="1" type="ordered locus">At3g44763</name>
</gene>
<dbReference type="RefSeq" id="NP_001336524.1">
    <property type="nucleotide sequence ID" value="NM_001349594.1"/>
</dbReference>
<protein>
    <submittedName>
        <fullName evidence="1">Uncharacterized protein</fullName>
    </submittedName>
</protein>
<dbReference type="InParanoid" id="A0A1I9LPG0"/>
<reference evidence="1 2" key="1">
    <citation type="journal article" date="2000" name="Nature">
        <title>Sequence and analysis of chromosome 3 of the plant Arabidopsis thaliana.</title>
        <authorList>
            <consortium name="European Union Chromosome 3 Arabidopsis Sequencing Consortium"/>
            <consortium name="Institute for Genomic Research"/>
            <consortium name="Kazusa DNA Research Institute"/>
            <person name="Salanoubat M."/>
            <person name="Lemcke K."/>
            <person name="Rieger M."/>
            <person name="Ansorge W."/>
            <person name="Unseld M."/>
            <person name="Fartmann B."/>
            <person name="Valle G."/>
            <person name="Blocker H."/>
            <person name="Perez-Alonso M."/>
            <person name="Obermaier B."/>
            <person name="Delseny M."/>
            <person name="Boutry M."/>
            <person name="Grivell L.A."/>
            <person name="Mache R."/>
            <person name="Puigdomenech P."/>
            <person name="De Simone V."/>
            <person name="Choisne N."/>
            <person name="Artiguenave F."/>
            <person name="Robert C."/>
            <person name="Brottier P."/>
            <person name="Wincker P."/>
            <person name="Cattolico L."/>
            <person name="Weissenbach J."/>
            <person name="Saurin W."/>
            <person name="Quetier F."/>
            <person name="Schafer M."/>
            <person name="Muller-Auer S."/>
            <person name="Gabel C."/>
            <person name="Fuchs M."/>
            <person name="Benes V."/>
            <person name="Wurmbach E."/>
            <person name="Drzonek H."/>
            <person name="Erfle H."/>
            <person name="Jordan N."/>
            <person name="Bangert S."/>
            <person name="Wiedelmann R."/>
            <person name="Kranz H."/>
            <person name="Voss H."/>
            <person name="Holland R."/>
            <person name="Brandt P."/>
            <person name="Nyakatura G."/>
            <person name="Vezzi A."/>
            <person name="D'Angelo M."/>
            <person name="Pallavicini A."/>
            <person name="Toppo S."/>
            <person name="Simionati B."/>
            <person name="Conrad A."/>
            <person name="Hornischer K."/>
            <person name="Kauer G."/>
            <person name="Lohnert T.H."/>
            <person name="Nordsiek G."/>
            <person name="Reichelt J."/>
            <person name="Scharfe M."/>
            <person name="Schon O."/>
            <person name="Bargues M."/>
            <person name="Terol J."/>
            <person name="Climent J."/>
            <person name="Navarro P."/>
            <person name="Collado C."/>
            <person name="Perez-Perez A."/>
            <person name="Ottenwalder B."/>
            <person name="Duchemin D."/>
            <person name="Cooke R."/>
            <person name="Laudie M."/>
            <person name="Berger-Llauro C."/>
            <person name="Purnelle B."/>
            <person name="Masuy D."/>
            <person name="de Haan M."/>
            <person name="Maarse A.C."/>
            <person name="Alcaraz J.P."/>
            <person name="Cottet A."/>
            <person name="Casacuberta E."/>
            <person name="Monfort A."/>
            <person name="Argiriou A."/>
            <person name="flores M."/>
            <person name="Liguori R."/>
            <person name="Vitale D."/>
            <person name="Mannhaupt G."/>
            <person name="Haase D."/>
            <person name="Schoof H."/>
            <person name="Rudd S."/>
            <person name="Zaccaria P."/>
            <person name="Mewes H.W."/>
            <person name="Mayer K.F."/>
            <person name="Kaul S."/>
            <person name="Town C.D."/>
            <person name="Koo H.L."/>
            <person name="Tallon L.J."/>
            <person name="Jenkins J."/>
            <person name="Rooney T."/>
            <person name="Rizzo M."/>
            <person name="Walts A."/>
            <person name="Utterback T."/>
            <person name="Fujii C.Y."/>
            <person name="Shea T.P."/>
            <person name="Creasy T.H."/>
            <person name="Haas B."/>
            <person name="Maiti R."/>
            <person name="Wu D."/>
            <person name="Peterson J."/>
            <person name="Van Aken S."/>
            <person name="Pai G."/>
            <person name="Militscher J."/>
            <person name="Sellers P."/>
            <person name="Gill J.E."/>
            <person name="Feldblyum T.V."/>
            <person name="Preuss D."/>
            <person name="Lin X."/>
            <person name="Nierman W.C."/>
            <person name="Salzberg S.L."/>
            <person name="White O."/>
            <person name="Venter J.C."/>
            <person name="Fraser C.M."/>
            <person name="Kaneko T."/>
            <person name="Nakamura Y."/>
            <person name="Sato S."/>
            <person name="Kato T."/>
            <person name="Asamizu E."/>
            <person name="Sasamoto S."/>
            <person name="Kimura T."/>
            <person name="Idesawa K."/>
            <person name="Kawashima K."/>
            <person name="Kishida Y."/>
            <person name="Kiyokawa C."/>
            <person name="Kohara M."/>
            <person name="Matsumoto M."/>
            <person name="Matsuno A."/>
            <person name="Muraki A."/>
            <person name="Nakayama S."/>
            <person name="Nakazaki N."/>
            <person name="Shinpo S."/>
            <person name="Takeuchi C."/>
            <person name="Wada T."/>
            <person name="Watanabe A."/>
            <person name="Yamada M."/>
            <person name="Yasuda M."/>
            <person name="Tabata S."/>
        </authorList>
    </citation>
    <scope>NUCLEOTIDE SEQUENCE [LARGE SCALE GENOMIC DNA]</scope>
    <source>
        <strain evidence="2">cv. Columbia</strain>
    </source>
</reference>
<evidence type="ECO:0000313" key="1">
    <source>
        <dbReference type="EMBL" id="ANM64468.1"/>
    </source>
</evidence>
<dbReference type="EMBL" id="CP002686">
    <property type="protein sequence ID" value="ANM64468.1"/>
    <property type="molecule type" value="Genomic_DNA"/>
</dbReference>
<proteinExistence type="predicted"/>
<sequence length="12" mass="1474">MRVVYSALCRYL</sequence>
<keyword evidence="2" id="KW-1185">Reference proteome</keyword>
<dbReference type="TAIR" id="AT3G44763"/>